<reference evidence="1" key="1">
    <citation type="submission" date="2014-05" db="EMBL/GenBank/DDBJ databases">
        <authorList>
            <person name="Chronopoulou M."/>
        </authorList>
    </citation>
    <scope>NUCLEOTIDE SEQUENCE</scope>
    <source>
        <tissue evidence="1">Whole organism</tissue>
    </source>
</reference>
<protein>
    <submittedName>
        <fullName evidence="1">Uncharacterized protein</fullName>
    </submittedName>
</protein>
<evidence type="ECO:0000313" key="1">
    <source>
        <dbReference type="EMBL" id="CDW36418.1"/>
    </source>
</evidence>
<proteinExistence type="predicted"/>
<organism evidence="1">
    <name type="scientific">Lepeophtheirus salmonis</name>
    <name type="common">Salmon louse</name>
    <name type="synonym">Caligus salmonis</name>
    <dbReference type="NCBI Taxonomy" id="72036"/>
    <lineage>
        <taxon>Eukaryota</taxon>
        <taxon>Metazoa</taxon>
        <taxon>Ecdysozoa</taxon>
        <taxon>Arthropoda</taxon>
        <taxon>Crustacea</taxon>
        <taxon>Multicrustacea</taxon>
        <taxon>Hexanauplia</taxon>
        <taxon>Copepoda</taxon>
        <taxon>Siphonostomatoida</taxon>
        <taxon>Caligidae</taxon>
        <taxon>Lepeophtheirus</taxon>
    </lineage>
</organism>
<name>A0A0K2UDU7_LEPSM</name>
<dbReference type="EMBL" id="HACA01019057">
    <property type="protein sequence ID" value="CDW36418.1"/>
    <property type="molecule type" value="Transcribed_RNA"/>
</dbReference>
<accession>A0A0K2UDU7</accession>
<feature type="non-terminal residue" evidence="1">
    <location>
        <position position="1"/>
    </location>
</feature>
<dbReference type="AlphaFoldDB" id="A0A0K2UDU7"/>
<sequence>QKSQIINSLGKEKGRFIYSYKLYLFISRSRWLTSRETAYFYYNFVNFK</sequence>